<reference evidence="1 2" key="1">
    <citation type="submission" date="2017-03" db="EMBL/GenBank/DDBJ databases">
        <title>Whole genome sequences of fourteen strains of Bradyrhizobium canariense and one strain of Bradyrhizobium japonicum isolated from Lupinus (Papilionoideae: Genisteae) species in Algeria.</title>
        <authorList>
            <person name="Crovadore J."/>
            <person name="Chekireb D."/>
            <person name="Brachmann A."/>
            <person name="Chablais R."/>
            <person name="Cochard B."/>
            <person name="Lefort F."/>
        </authorList>
    </citation>
    <scope>NUCLEOTIDE SEQUENCE [LARGE SCALE GENOMIC DNA]</scope>
    <source>
        <strain evidence="1 2">UBMA197</strain>
    </source>
</reference>
<name>A0A1Y2JR44_BRAJP</name>
<accession>A0A1Y2JR44</accession>
<dbReference type="EMBL" id="NAFL01000237">
    <property type="protein sequence ID" value="OSJ33913.1"/>
    <property type="molecule type" value="Genomic_DNA"/>
</dbReference>
<protein>
    <submittedName>
        <fullName evidence="1">Uncharacterized protein</fullName>
    </submittedName>
</protein>
<dbReference type="AlphaFoldDB" id="A0A1Y2JR44"/>
<organism evidence="1 2">
    <name type="scientific">Bradyrhizobium japonicum</name>
    <dbReference type="NCBI Taxonomy" id="375"/>
    <lineage>
        <taxon>Bacteria</taxon>
        <taxon>Pseudomonadati</taxon>
        <taxon>Pseudomonadota</taxon>
        <taxon>Alphaproteobacteria</taxon>
        <taxon>Hyphomicrobiales</taxon>
        <taxon>Nitrobacteraceae</taxon>
        <taxon>Bradyrhizobium</taxon>
    </lineage>
</organism>
<proteinExistence type="predicted"/>
<evidence type="ECO:0000313" key="1">
    <source>
        <dbReference type="EMBL" id="OSJ33913.1"/>
    </source>
</evidence>
<comment type="caution">
    <text evidence="1">The sequence shown here is derived from an EMBL/GenBank/DDBJ whole genome shotgun (WGS) entry which is preliminary data.</text>
</comment>
<evidence type="ECO:0000313" key="2">
    <source>
        <dbReference type="Proteomes" id="UP000193335"/>
    </source>
</evidence>
<dbReference type="RefSeq" id="WP_085400129.1">
    <property type="nucleotide sequence ID" value="NZ_NAFL01000237.1"/>
</dbReference>
<sequence>MPDVGHILFQGWTPLLRTAIGTTVTYVALEDVGAIVLEADGTFSVIRELGSAASALADIPELGGSSSANRSSSE</sequence>
<dbReference type="Proteomes" id="UP000193335">
    <property type="component" value="Unassembled WGS sequence"/>
</dbReference>
<gene>
    <name evidence="1" type="ORF">BSZ19_14075</name>
</gene>